<keyword evidence="8 10" id="KW-1133">Transmembrane helix</keyword>
<comment type="subcellular location">
    <subcellularLocation>
        <location evidence="2">Membrane</location>
    </subcellularLocation>
</comment>
<dbReference type="PANTHER" id="PTHR45436:SF1">
    <property type="entry name" value="SENSOR PROTEIN QSEC"/>
    <property type="match status" value="1"/>
</dbReference>
<evidence type="ECO:0000256" key="5">
    <source>
        <dbReference type="ARBA" id="ARBA00022679"/>
    </source>
</evidence>
<dbReference type="InterPro" id="IPR005467">
    <property type="entry name" value="His_kinase_dom"/>
</dbReference>
<evidence type="ECO:0000256" key="1">
    <source>
        <dbReference type="ARBA" id="ARBA00000085"/>
    </source>
</evidence>
<dbReference type="Proteomes" id="UP000199706">
    <property type="component" value="Unassembled WGS sequence"/>
</dbReference>
<name>A0A1G7TTR1_9BURK</name>
<feature type="transmembrane region" description="Helical" evidence="10">
    <location>
        <begin position="9"/>
        <end position="28"/>
    </location>
</feature>
<dbReference type="SMART" id="SM00387">
    <property type="entry name" value="HATPase_c"/>
    <property type="match status" value="1"/>
</dbReference>
<evidence type="ECO:0000256" key="2">
    <source>
        <dbReference type="ARBA" id="ARBA00004370"/>
    </source>
</evidence>
<dbReference type="OrthoDB" id="8554694at2"/>
<feature type="domain" description="Histidine kinase" evidence="11">
    <location>
        <begin position="241"/>
        <end position="453"/>
    </location>
</feature>
<comment type="catalytic activity">
    <reaction evidence="1">
        <text>ATP + protein L-histidine = ADP + protein N-phospho-L-histidine.</text>
        <dbReference type="EC" id="2.7.13.3"/>
    </reaction>
</comment>
<dbReference type="CDD" id="cd00075">
    <property type="entry name" value="HATPase"/>
    <property type="match status" value="1"/>
</dbReference>
<dbReference type="SMART" id="SM00388">
    <property type="entry name" value="HisKA"/>
    <property type="match status" value="1"/>
</dbReference>
<dbReference type="AlphaFoldDB" id="A0A1G7TTR1"/>
<evidence type="ECO:0000256" key="4">
    <source>
        <dbReference type="ARBA" id="ARBA00022553"/>
    </source>
</evidence>
<reference evidence="12 13" key="1">
    <citation type="submission" date="2016-10" db="EMBL/GenBank/DDBJ databases">
        <authorList>
            <person name="de Groot N.N."/>
        </authorList>
    </citation>
    <scope>NUCLEOTIDE SEQUENCE [LARGE SCALE GENOMIC DNA]</scope>
    <source>
        <strain evidence="12 13">LMG 2247</strain>
    </source>
</reference>
<dbReference type="InterPro" id="IPR036097">
    <property type="entry name" value="HisK_dim/P_sf"/>
</dbReference>
<dbReference type="InterPro" id="IPR003594">
    <property type="entry name" value="HATPase_dom"/>
</dbReference>
<evidence type="ECO:0000256" key="10">
    <source>
        <dbReference type="SAM" id="Phobius"/>
    </source>
</evidence>
<keyword evidence="5" id="KW-0808">Transferase</keyword>
<dbReference type="InterPro" id="IPR003661">
    <property type="entry name" value="HisK_dim/P_dom"/>
</dbReference>
<dbReference type="InterPro" id="IPR013727">
    <property type="entry name" value="2CSK_N"/>
</dbReference>
<evidence type="ECO:0000256" key="3">
    <source>
        <dbReference type="ARBA" id="ARBA00012438"/>
    </source>
</evidence>
<keyword evidence="7 12" id="KW-0418">Kinase</keyword>
<dbReference type="Pfam" id="PF00512">
    <property type="entry name" value="HisKA"/>
    <property type="match status" value="1"/>
</dbReference>
<dbReference type="CDD" id="cd00082">
    <property type="entry name" value="HisKA"/>
    <property type="match status" value="1"/>
</dbReference>
<evidence type="ECO:0000256" key="8">
    <source>
        <dbReference type="ARBA" id="ARBA00022989"/>
    </source>
</evidence>
<dbReference type="EC" id="2.7.13.3" evidence="3"/>
<proteinExistence type="predicted"/>
<keyword evidence="6 10" id="KW-0812">Transmembrane</keyword>
<evidence type="ECO:0000259" key="11">
    <source>
        <dbReference type="PROSITE" id="PS50109"/>
    </source>
</evidence>
<dbReference type="InterPro" id="IPR036890">
    <property type="entry name" value="HATPase_C_sf"/>
</dbReference>
<dbReference type="InterPro" id="IPR050428">
    <property type="entry name" value="TCS_sensor_his_kinase"/>
</dbReference>
<protein>
    <recommendedName>
        <fullName evidence="3">histidine kinase</fullName>
        <ecNumber evidence="3">2.7.13.3</ecNumber>
    </recommendedName>
</protein>
<keyword evidence="4" id="KW-0597">Phosphoprotein</keyword>
<evidence type="ECO:0000313" key="13">
    <source>
        <dbReference type="Proteomes" id="UP000199706"/>
    </source>
</evidence>
<dbReference type="PROSITE" id="PS50109">
    <property type="entry name" value="HIS_KIN"/>
    <property type="match status" value="1"/>
</dbReference>
<organism evidence="12 13">
    <name type="scientific">Paraburkholderia phenazinium</name>
    <dbReference type="NCBI Taxonomy" id="60549"/>
    <lineage>
        <taxon>Bacteria</taxon>
        <taxon>Pseudomonadati</taxon>
        <taxon>Pseudomonadota</taxon>
        <taxon>Betaproteobacteria</taxon>
        <taxon>Burkholderiales</taxon>
        <taxon>Burkholderiaceae</taxon>
        <taxon>Paraburkholderia</taxon>
    </lineage>
</organism>
<dbReference type="GO" id="GO:0005886">
    <property type="term" value="C:plasma membrane"/>
    <property type="evidence" value="ECO:0007669"/>
    <property type="project" value="TreeGrafter"/>
</dbReference>
<dbReference type="SUPFAM" id="SSF47384">
    <property type="entry name" value="Homodimeric domain of signal transducing histidine kinase"/>
    <property type="match status" value="1"/>
</dbReference>
<dbReference type="RefSeq" id="WP_090683246.1">
    <property type="nucleotide sequence ID" value="NZ_CADERL010000016.1"/>
</dbReference>
<dbReference type="Gene3D" id="1.10.287.130">
    <property type="match status" value="1"/>
</dbReference>
<evidence type="ECO:0000256" key="9">
    <source>
        <dbReference type="ARBA" id="ARBA00023136"/>
    </source>
</evidence>
<gene>
    <name evidence="12" type="ORF">SAMN05216466_103149</name>
</gene>
<dbReference type="SUPFAM" id="SSF55874">
    <property type="entry name" value="ATPase domain of HSP90 chaperone/DNA topoisomerase II/histidine kinase"/>
    <property type="match status" value="1"/>
</dbReference>
<sequence>MTNSLRLRLLLWMLLPMTVYVIAAGLIARDNAQRTASLLQDEALLSSARVMAGDIQWESGYLHAEISPSAIEILSSPAGDEVFFSIREVGGATIAGTSDFPLRVPGDAPLWYDATVSGHPIRAVSLIRPMYDSGVTRRIVVSVGRTLMQRDATATALWRPQMLHFAGIVAIAVVLVCVGLTFELRPLMRLAKDMLARAPNVSLRVHADPLRNELRPIVSAFNQCLDIIERKTAMQRRFIADAAHQLRTPLTLLGTQLQYARRQDDLAQLKETLLAMHRSNLSLVALTNQLLLLAQAEAADYADFEGAPVDLRAVATGTIEQLALLAQRRNVELSARLDEPAQVMGNEPLLSVLLFNLLDNAIRYTPAGGHVALEIRSTDARVVLTITDEGPGISPELRDRVFEPFFRISSEQGSGLGLSIVREIARAHLAEVVLDDGPGGVGLSASVLFPGAKAFAPTR</sequence>
<keyword evidence="9 10" id="KW-0472">Membrane</keyword>
<dbReference type="PANTHER" id="PTHR45436">
    <property type="entry name" value="SENSOR HISTIDINE KINASE YKOH"/>
    <property type="match status" value="1"/>
</dbReference>
<dbReference type="Gene3D" id="3.30.565.10">
    <property type="entry name" value="Histidine kinase-like ATPase, C-terminal domain"/>
    <property type="match status" value="1"/>
</dbReference>
<dbReference type="EMBL" id="FNCJ01000003">
    <property type="protein sequence ID" value="SDG38394.1"/>
    <property type="molecule type" value="Genomic_DNA"/>
</dbReference>
<dbReference type="InterPro" id="IPR004358">
    <property type="entry name" value="Sig_transdc_His_kin-like_C"/>
</dbReference>
<dbReference type="GO" id="GO:0000155">
    <property type="term" value="F:phosphorelay sensor kinase activity"/>
    <property type="evidence" value="ECO:0007669"/>
    <property type="project" value="InterPro"/>
</dbReference>
<evidence type="ECO:0000313" key="12">
    <source>
        <dbReference type="EMBL" id="SDG38394.1"/>
    </source>
</evidence>
<feature type="transmembrane region" description="Helical" evidence="10">
    <location>
        <begin position="162"/>
        <end position="182"/>
    </location>
</feature>
<evidence type="ECO:0000256" key="6">
    <source>
        <dbReference type="ARBA" id="ARBA00022692"/>
    </source>
</evidence>
<dbReference type="Pfam" id="PF02518">
    <property type="entry name" value="HATPase_c"/>
    <property type="match status" value="1"/>
</dbReference>
<dbReference type="Pfam" id="PF08521">
    <property type="entry name" value="2CSK_N"/>
    <property type="match status" value="1"/>
</dbReference>
<evidence type="ECO:0000256" key="7">
    <source>
        <dbReference type="ARBA" id="ARBA00022777"/>
    </source>
</evidence>
<dbReference type="PRINTS" id="PR00344">
    <property type="entry name" value="BCTRLSENSOR"/>
</dbReference>
<accession>A0A1G7TTR1</accession>